<evidence type="ECO:0000313" key="2">
    <source>
        <dbReference type="Proteomes" id="UP000324222"/>
    </source>
</evidence>
<accession>A0A5B7EJX1</accession>
<reference evidence="1 2" key="1">
    <citation type="submission" date="2019-05" db="EMBL/GenBank/DDBJ databases">
        <title>Another draft genome of Portunus trituberculatus and its Hox gene families provides insights of decapod evolution.</title>
        <authorList>
            <person name="Jeong J.-H."/>
            <person name="Song I."/>
            <person name="Kim S."/>
            <person name="Choi T."/>
            <person name="Kim D."/>
            <person name="Ryu S."/>
            <person name="Kim W."/>
        </authorList>
    </citation>
    <scope>NUCLEOTIDE SEQUENCE [LARGE SCALE GENOMIC DNA]</scope>
    <source>
        <tissue evidence="1">Muscle</tissue>
    </source>
</reference>
<comment type="caution">
    <text evidence="1">The sequence shown here is derived from an EMBL/GenBank/DDBJ whole genome shotgun (WGS) entry which is preliminary data.</text>
</comment>
<gene>
    <name evidence="1" type="ORF">E2C01_026848</name>
</gene>
<protein>
    <submittedName>
        <fullName evidence="1">Uncharacterized protein</fullName>
    </submittedName>
</protein>
<dbReference type="AlphaFoldDB" id="A0A5B7EJX1"/>
<name>A0A5B7EJX1_PORTR</name>
<keyword evidence="2" id="KW-1185">Reference proteome</keyword>
<proteinExistence type="predicted"/>
<sequence length="94" mass="10323">MRKPVPMGLMQKVNINTDTVRVPGGLRSGDITTLIRDLAAPTLVNTPKVFVSTWQVQFSSEDLNPCSFGASQNYPHSFILKKLQGTELGGTKLY</sequence>
<organism evidence="1 2">
    <name type="scientific">Portunus trituberculatus</name>
    <name type="common">Swimming crab</name>
    <name type="synonym">Neptunus trituberculatus</name>
    <dbReference type="NCBI Taxonomy" id="210409"/>
    <lineage>
        <taxon>Eukaryota</taxon>
        <taxon>Metazoa</taxon>
        <taxon>Ecdysozoa</taxon>
        <taxon>Arthropoda</taxon>
        <taxon>Crustacea</taxon>
        <taxon>Multicrustacea</taxon>
        <taxon>Malacostraca</taxon>
        <taxon>Eumalacostraca</taxon>
        <taxon>Eucarida</taxon>
        <taxon>Decapoda</taxon>
        <taxon>Pleocyemata</taxon>
        <taxon>Brachyura</taxon>
        <taxon>Eubrachyura</taxon>
        <taxon>Portunoidea</taxon>
        <taxon>Portunidae</taxon>
        <taxon>Portuninae</taxon>
        <taxon>Portunus</taxon>
    </lineage>
</organism>
<dbReference type="EMBL" id="VSRR010002846">
    <property type="protein sequence ID" value="MPC33496.1"/>
    <property type="molecule type" value="Genomic_DNA"/>
</dbReference>
<evidence type="ECO:0000313" key="1">
    <source>
        <dbReference type="EMBL" id="MPC33496.1"/>
    </source>
</evidence>
<dbReference type="Proteomes" id="UP000324222">
    <property type="component" value="Unassembled WGS sequence"/>
</dbReference>